<evidence type="ECO:0000256" key="4">
    <source>
        <dbReference type="ARBA" id="ARBA00022723"/>
    </source>
</evidence>
<dbReference type="PROSITE" id="PS01278">
    <property type="entry name" value="MTTASE_RADICAL"/>
    <property type="match status" value="1"/>
</dbReference>
<evidence type="ECO:0000259" key="8">
    <source>
        <dbReference type="PROSITE" id="PS51918"/>
    </source>
</evidence>
<dbReference type="Gene3D" id="3.80.30.20">
    <property type="entry name" value="tm_1862 like domain"/>
    <property type="match status" value="1"/>
</dbReference>
<dbReference type="InterPro" id="IPR006158">
    <property type="entry name" value="Cobalamin-bd"/>
</dbReference>
<evidence type="ECO:0000256" key="1">
    <source>
        <dbReference type="ARBA" id="ARBA00001966"/>
    </source>
</evidence>
<dbReference type="SUPFAM" id="SSF48452">
    <property type="entry name" value="TPR-like"/>
    <property type="match status" value="1"/>
</dbReference>
<dbReference type="GO" id="GO:0005829">
    <property type="term" value="C:cytosol"/>
    <property type="evidence" value="ECO:0007669"/>
    <property type="project" value="TreeGrafter"/>
</dbReference>
<name>A0AA48KC03_9BACT</name>
<evidence type="ECO:0000256" key="3">
    <source>
        <dbReference type="ARBA" id="ARBA00022691"/>
    </source>
</evidence>
<keyword evidence="5" id="KW-0408">Iron</keyword>
<dbReference type="PANTHER" id="PTHR43409:SF16">
    <property type="entry name" value="SLR0320 PROTEIN"/>
    <property type="match status" value="1"/>
</dbReference>
<evidence type="ECO:0000313" key="9">
    <source>
        <dbReference type="EMBL" id="BDU75605.1"/>
    </source>
</evidence>
<dbReference type="InterPro" id="IPR023404">
    <property type="entry name" value="rSAM_horseshoe"/>
</dbReference>
<dbReference type="SFLD" id="SFLDS00029">
    <property type="entry name" value="Radical_SAM"/>
    <property type="match status" value="1"/>
</dbReference>
<dbReference type="CDD" id="cd02068">
    <property type="entry name" value="radical_SAM_B12_BD"/>
    <property type="match status" value="1"/>
</dbReference>
<dbReference type="SUPFAM" id="SSF52242">
    <property type="entry name" value="Cobalamin (vitamin B12)-binding domain"/>
    <property type="match status" value="1"/>
</dbReference>
<dbReference type="GO" id="GO:0046872">
    <property type="term" value="F:metal ion binding"/>
    <property type="evidence" value="ECO:0007669"/>
    <property type="project" value="UniProtKB-KW"/>
</dbReference>
<dbReference type="Gene3D" id="1.25.40.10">
    <property type="entry name" value="Tetratricopeptide repeat domain"/>
    <property type="match status" value="1"/>
</dbReference>
<dbReference type="EMBL" id="AP027081">
    <property type="protein sequence ID" value="BDU75605.1"/>
    <property type="molecule type" value="Genomic_DNA"/>
</dbReference>
<keyword evidence="6" id="KW-0411">Iron-sulfur</keyword>
<evidence type="ECO:0000256" key="2">
    <source>
        <dbReference type="ARBA" id="ARBA00022485"/>
    </source>
</evidence>
<protein>
    <submittedName>
        <fullName evidence="9">B12-binding domain-containing radical SAM protein</fullName>
    </submittedName>
</protein>
<organism evidence="9 10">
    <name type="scientific">Mesoterricola sediminis</name>
    <dbReference type="NCBI Taxonomy" id="2927980"/>
    <lineage>
        <taxon>Bacteria</taxon>
        <taxon>Pseudomonadati</taxon>
        <taxon>Acidobacteriota</taxon>
        <taxon>Holophagae</taxon>
        <taxon>Holophagales</taxon>
        <taxon>Holophagaceae</taxon>
        <taxon>Mesoterricola</taxon>
    </lineage>
</organism>
<dbReference type="SUPFAM" id="SSF102114">
    <property type="entry name" value="Radical SAM enzymes"/>
    <property type="match status" value="1"/>
</dbReference>
<accession>A0AA48KC03</accession>
<reference evidence="9" key="1">
    <citation type="journal article" date="2023" name="Int. J. Syst. Evol. Microbiol.">
        <title>Mesoterricola silvestris gen. nov., sp. nov., Mesoterricola sediminis sp. nov., Geothrix oryzae sp. nov., Geothrix edaphica sp. nov., Geothrix rubra sp. nov., and Geothrix limicola sp. nov., six novel members of Acidobacteriota isolated from soils.</title>
        <authorList>
            <person name="Itoh H."/>
            <person name="Sugisawa Y."/>
            <person name="Mise K."/>
            <person name="Xu Z."/>
            <person name="Kuniyasu M."/>
            <person name="Ushijima N."/>
            <person name="Kawano K."/>
            <person name="Kobayashi E."/>
            <person name="Shiratori Y."/>
            <person name="Masuda Y."/>
            <person name="Senoo K."/>
        </authorList>
    </citation>
    <scope>NUCLEOTIDE SEQUENCE</scope>
    <source>
        <strain evidence="9">W786</strain>
    </source>
</reference>
<keyword evidence="3" id="KW-0949">S-adenosyl-L-methionine</keyword>
<dbReference type="GO" id="GO:0031419">
    <property type="term" value="F:cobalamin binding"/>
    <property type="evidence" value="ECO:0007669"/>
    <property type="project" value="InterPro"/>
</dbReference>
<dbReference type="InterPro" id="IPR007197">
    <property type="entry name" value="rSAM"/>
</dbReference>
<dbReference type="CDD" id="cd01335">
    <property type="entry name" value="Radical_SAM"/>
    <property type="match status" value="1"/>
</dbReference>
<evidence type="ECO:0000256" key="6">
    <source>
        <dbReference type="ARBA" id="ARBA00023014"/>
    </source>
</evidence>
<dbReference type="Pfam" id="PF02310">
    <property type="entry name" value="B12-binding"/>
    <property type="match status" value="1"/>
</dbReference>
<evidence type="ECO:0000259" key="7">
    <source>
        <dbReference type="PROSITE" id="PS51332"/>
    </source>
</evidence>
<feature type="domain" description="Radical SAM core" evidence="8">
    <location>
        <begin position="194"/>
        <end position="422"/>
    </location>
</feature>
<dbReference type="InterPro" id="IPR020612">
    <property type="entry name" value="Methylthiotransferase_CS"/>
</dbReference>
<dbReference type="InterPro" id="IPR036724">
    <property type="entry name" value="Cobalamin-bd_sf"/>
</dbReference>
<dbReference type="InterPro" id="IPR006638">
    <property type="entry name" value="Elp3/MiaA/NifB-like_rSAM"/>
</dbReference>
<dbReference type="Proteomes" id="UP001228113">
    <property type="component" value="Chromosome"/>
</dbReference>
<dbReference type="InterPro" id="IPR034466">
    <property type="entry name" value="Methyltransferase_Class_B"/>
</dbReference>
<proteinExistence type="predicted"/>
<dbReference type="Gene3D" id="3.40.50.280">
    <property type="entry name" value="Cobalamin-binding domain"/>
    <property type="match status" value="1"/>
</dbReference>
<comment type="cofactor">
    <cofactor evidence="1">
        <name>[4Fe-4S] cluster</name>
        <dbReference type="ChEBI" id="CHEBI:49883"/>
    </cofactor>
</comment>
<keyword evidence="4" id="KW-0479">Metal-binding</keyword>
<dbReference type="PANTHER" id="PTHR43409">
    <property type="entry name" value="ANAEROBIC MAGNESIUM-PROTOPORPHYRIN IX MONOMETHYL ESTER CYCLASE-RELATED"/>
    <property type="match status" value="1"/>
</dbReference>
<dbReference type="SFLD" id="SFLDG01082">
    <property type="entry name" value="B12-binding_domain_containing"/>
    <property type="match status" value="1"/>
</dbReference>
<dbReference type="PROSITE" id="PS51918">
    <property type="entry name" value="RADICAL_SAM"/>
    <property type="match status" value="1"/>
</dbReference>
<dbReference type="KEGG" id="msea:METESE_05630"/>
<dbReference type="Pfam" id="PF04055">
    <property type="entry name" value="Radical_SAM"/>
    <property type="match status" value="1"/>
</dbReference>
<gene>
    <name evidence="9" type="ORF">METESE_05630</name>
</gene>
<dbReference type="AlphaFoldDB" id="A0AA48KC03"/>
<feature type="domain" description="B12-binding" evidence="7">
    <location>
        <begin position="18"/>
        <end position="157"/>
    </location>
</feature>
<dbReference type="GO" id="GO:0003824">
    <property type="term" value="F:catalytic activity"/>
    <property type="evidence" value="ECO:0007669"/>
    <property type="project" value="InterPro"/>
</dbReference>
<evidence type="ECO:0000313" key="10">
    <source>
        <dbReference type="Proteomes" id="UP001228113"/>
    </source>
</evidence>
<dbReference type="InterPro" id="IPR051198">
    <property type="entry name" value="BchE-like"/>
</dbReference>
<dbReference type="SMART" id="SM00729">
    <property type="entry name" value="Elp3"/>
    <property type="match status" value="1"/>
</dbReference>
<sequence>MDPVGREASRRGAEASGPSAVLAYSAPRSGFGDEWMTFLPIGLGFLQAMARTRGYPCRLANLSGKGRKEVVEYLRRQAPAVVGISMFTFNRKRSADLLAWAREACPGAVLLAGGPHPTHLAREVFEDCPQLDAIVKGEGEVPLVEILARLADGRDWRTAPGLVLRDGETPSPPPLEDLDIMGAPVEHFQADFLDDPGQLSYLSTSRGCPATCNFCNTPEFWGSAVRFRSPAAVLREMRLLRERHGLTYFSFRDDTFTANKLRILELMRLIQASGMHPLWNCQSRVNLVDEDRLVAMKRAGCEFMQFGVEHGSERVLKLLDKGTNMRQARKALELVRRVGMNMGIYLITGIPGEAWEDVETTAAFIREVRPHDVQISPLALYPGTRLFDRYRAEGRISRDFFRGTGDAEVFARVDAHTEKALRHLERAASAIKPKAIYTPEDFRAQKAWLGFCAVTNLLCGEAAEEAGNLREAEAEYDELVAQEPGNPWGFLKRALLRRRTGRDAEARADLAEVLALAPGNPEAEDLARAWGTRRGRAWKAAQGPKAAMKGAQAYLEREGS</sequence>
<dbReference type="SFLD" id="SFLDG01123">
    <property type="entry name" value="methyltransferase_(Class_B)"/>
    <property type="match status" value="1"/>
</dbReference>
<dbReference type="GO" id="GO:0051539">
    <property type="term" value="F:4 iron, 4 sulfur cluster binding"/>
    <property type="evidence" value="ECO:0007669"/>
    <property type="project" value="UniProtKB-KW"/>
</dbReference>
<dbReference type="PROSITE" id="PS51332">
    <property type="entry name" value="B12_BINDING"/>
    <property type="match status" value="1"/>
</dbReference>
<evidence type="ECO:0000256" key="5">
    <source>
        <dbReference type="ARBA" id="ARBA00023004"/>
    </source>
</evidence>
<dbReference type="InterPro" id="IPR058240">
    <property type="entry name" value="rSAM_sf"/>
</dbReference>
<keyword evidence="2" id="KW-0004">4Fe-4S</keyword>
<dbReference type="InterPro" id="IPR011990">
    <property type="entry name" value="TPR-like_helical_dom_sf"/>
</dbReference>
<keyword evidence="10" id="KW-1185">Reference proteome</keyword>